<feature type="compositionally biased region" description="Basic and acidic residues" evidence="1">
    <location>
        <begin position="267"/>
        <end position="288"/>
    </location>
</feature>
<organism evidence="2 3">
    <name type="scientific">Triangularia verruculosa</name>
    <dbReference type="NCBI Taxonomy" id="2587418"/>
    <lineage>
        <taxon>Eukaryota</taxon>
        <taxon>Fungi</taxon>
        <taxon>Dikarya</taxon>
        <taxon>Ascomycota</taxon>
        <taxon>Pezizomycotina</taxon>
        <taxon>Sordariomycetes</taxon>
        <taxon>Sordariomycetidae</taxon>
        <taxon>Sordariales</taxon>
        <taxon>Podosporaceae</taxon>
        <taxon>Triangularia</taxon>
    </lineage>
</organism>
<accession>A0AAN6XJA6</accession>
<protein>
    <recommendedName>
        <fullName evidence="4">F-box domain-containing protein</fullName>
    </recommendedName>
</protein>
<name>A0AAN6XJA6_9PEZI</name>
<dbReference type="Proteomes" id="UP001303160">
    <property type="component" value="Unassembled WGS sequence"/>
</dbReference>
<sequence>MEPPTTPTADTVLPAAAAPTTPTLSNLLPELMLQILEHIPSTATLSSFLRACPSAWRVYVKHSQPLLLRLARNRYNKPHLTADDIISFRPPFEMPFMCLITPENSLTYLTDSAGRLNHGRCEKVYLLMGGEWVQLPRWGELVERWDRGVGGREERRGGRLRLKRVRWFGEVMRFLVRWESWMGRETGRGRKREKVMERTTEMQCLEEHEELSGRARGRGRGEGLEWVVSVQRRREFLPAWGGVGGKQRLARQKPPVVKATVVKKEKRKGEPIKSGEQSKRIKREEKAPEVQGNGNGEVRIKPDPEEEESVSMPPPPPKPLPRFKLEEDDW</sequence>
<keyword evidence="3" id="KW-1185">Reference proteome</keyword>
<evidence type="ECO:0000313" key="3">
    <source>
        <dbReference type="Proteomes" id="UP001303160"/>
    </source>
</evidence>
<reference evidence="2" key="2">
    <citation type="submission" date="2023-05" db="EMBL/GenBank/DDBJ databases">
        <authorList>
            <consortium name="Lawrence Berkeley National Laboratory"/>
            <person name="Steindorff A."/>
            <person name="Hensen N."/>
            <person name="Bonometti L."/>
            <person name="Westerberg I."/>
            <person name="Brannstrom I.O."/>
            <person name="Guillou S."/>
            <person name="Cros-Aarteil S."/>
            <person name="Calhoun S."/>
            <person name="Haridas S."/>
            <person name="Kuo A."/>
            <person name="Mondo S."/>
            <person name="Pangilinan J."/>
            <person name="Riley R."/>
            <person name="Labutti K."/>
            <person name="Andreopoulos B."/>
            <person name="Lipzen A."/>
            <person name="Chen C."/>
            <person name="Yanf M."/>
            <person name="Daum C."/>
            <person name="Ng V."/>
            <person name="Clum A."/>
            <person name="Ohm R."/>
            <person name="Martin F."/>
            <person name="Silar P."/>
            <person name="Natvig D."/>
            <person name="Lalanne C."/>
            <person name="Gautier V."/>
            <person name="Ament-Velasquez S.L."/>
            <person name="Kruys A."/>
            <person name="Hutchinson M.I."/>
            <person name="Powell A.J."/>
            <person name="Barry K."/>
            <person name="Miller A.N."/>
            <person name="Grigoriev I.V."/>
            <person name="Debuchy R."/>
            <person name="Gladieux P."/>
            <person name="Thoren M.H."/>
            <person name="Johannesson H."/>
        </authorList>
    </citation>
    <scope>NUCLEOTIDE SEQUENCE</scope>
    <source>
        <strain evidence="2">CBS 315.58</strain>
    </source>
</reference>
<comment type="caution">
    <text evidence="2">The sequence shown here is derived from an EMBL/GenBank/DDBJ whole genome shotgun (WGS) entry which is preliminary data.</text>
</comment>
<proteinExistence type="predicted"/>
<dbReference type="AlphaFoldDB" id="A0AAN6XJA6"/>
<dbReference type="EMBL" id="MU863931">
    <property type="protein sequence ID" value="KAK4199532.1"/>
    <property type="molecule type" value="Genomic_DNA"/>
</dbReference>
<evidence type="ECO:0000256" key="1">
    <source>
        <dbReference type="SAM" id="MobiDB-lite"/>
    </source>
</evidence>
<evidence type="ECO:0000313" key="2">
    <source>
        <dbReference type="EMBL" id="KAK4199532.1"/>
    </source>
</evidence>
<gene>
    <name evidence="2" type="ORF">QBC40DRAFT_328711</name>
</gene>
<reference evidence="2" key="1">
    <citation type="journal article" date="2023" name="Mol. Phylogenet. Evol.">
        <title>Genome-scale phylogeny and comparative genomics of the fungal order Sordariales.</title>
        <authorList>
            <person name="Hensen N."/>
            <person name="Bonometti L."/>
            <person name="Westerberg I."/>
            <person name="Brannstrom I.O."/>
            <person name="Guillou S."/>
            <person name="Cros-Aarteil S."/>
            <person name="Calhoun S."/>
            <person name="Haridas S."/>
            <person name="Kuo A."/>
            <person name="Mondo S."/>
            <person name="Pangilinan J."/>
            <person name="Riley R."/>
            <person name="LaButti K."/>
            <person name="Andreopoulos B."/>
            <person name="Lipzen A."/>
            <person name="Chen C."/>
            <person name="Yan M."/>
            <person name="Daum C."/>
            <person name="Ng V."/>
            <person name="Clum A."/>
            <person name="Steindorff A."/>
            <person name="Ohm R.A."/>
            <person name="Martin F."/>
            <person name="Silar P."/>
            <person name="Natvig D.O."/>
            <person name="Lalanne C."/>
            <person name="Gautier V."/>
            <person name="Ament-Velasquez S.L."/>
            <person name="Kruys A."/>
            <person name="Hutchinson M.I."/>
            <person name="Powell A.J."/>
            <person name="Barry K."/>
            <person name="Miller A.N."/>
            <person name="Grigoriev I.V."/>
            <person name="Debuchy R."/>
            <person name="Gladieux P."/>
            <person name="Hiltunen Thoren M."/>
            <person name="Johannesson H."/>
        </authorList>
    </citation>
    <scope>NUCLEOTIDE SEQUENCE</scope>
    <source>
        <strain evidence="2">CBS 315.58</strain>
    </source>
</reference>
<feature type="region of interest" description="Disordered" evidence="1">
    <location>
        <begin position="245"/>
        <end position="330"/>
    </location>
</feature>
<evidence type="ECO:0008006" key="4">
    <source>
        <dbReference type="Google" id="ProtNLM"/>
    </source>
</evidence>